<dbReference type="EMBL" id="JPQZ01000024">
    <property type="protein sequence ID" value="KKO75328.1"/>
    <property type="molecule type" value="Genomic_DNA"/>
</dbReference>
<keyword evidence="3" id="KW-1185">Reference proteome</keyword>
<dbReference type="RefSeq" id="XP_024331070.1">
    <property type="nucleotide sequence ID" value="XM_024474753.1"/>
</dbReference>
<organism evidence="2 3">
    <name type="scientific">Vairimorpha ceranae</name>
    <dbReference type="NCBI Taxonomy" id="40302"/>
    <lineage>
        <taxon>Eukaryota</taxon>
        <taxon>Fungi</taxon>
        <taxon>Fungi incertae sedis</taxon>
        <taxon>Microsporidia</taxon>
        <taxon>Nosematidae</taxon>
        <taxon>Vairimorpha</taxon>
    </lineage>
</organism>
<evidence type="ECO:0000256" key="1">
    <source>
        <dbReference type="SAM" id="Phobius"/>
    </source>
</evidence>
<protein>
    <submittedName>
        <fullName evidence="2">Uncharacterized protein</fullName>
    </submittedName>
</protein>
<gene>
    <name evidence="2" type="ORF">AAJ76_2400027265</name>
</gene>
<proteinExistence type="predicted"/>
<name>A0A0F9WQY2_9MICR</name>
<dbReference type="AlphaFoldDB" id="A0A0F9WQY2"/>
<accession>A0A0F9WQY2</accession>
<reference evidence="2 3" key="1">
    <citation type="journal article" date="2015" name="Environ. Microbiol.">
        <title>Genome analyses suggest the presence of polyploidy and recent human-driven expansions in eight global populations of the honeybee pathogen Nosema ceranae.</title>
        <authorList>
            <person name="Pelin A."/>
            <person name="Selman M."/>
            <person name="Aris-Brosou S."/>
            <person name="Farinelli L."/>
            <person name="Corradi N."/>
        </authorList>
    </citation>
    <scope>NUCLEOTIDE SEQUENCE [LARGE SCALE GENOMIC DNA]</scope>
    <source>
        <strain evidence="2 3">PA08 1199</strain>
    </source>
</reference>
<keyword evidence="1" id="KW-1133">Transmembrane helix</keyword>
<keyword evidence="1" id="KW-0812">Transmembrane</keyword>
<evidence type="ECO:0000313" key="3">
    <source>
        <dbReference type="Proteomes" id="UP000034350"/>
    </source>
</evidence>
<dbReference type="GeneID" id="36319681"/>
<sequence length="50" mass="5834">MLVCVNGNLILSFGAVEAFLDDNKLILFYIKYLIVLFNHILQLFSYYFAI</sequence>
<feature type="transmembrane region" description="Helical" evidence="1">
    <location>
        <begin position="26"/>
        <end position="49"/>
    </location>
</feature>
<keyword evidence="1" id="KW-0472">Membrane</keyword>
<evidence type="ECO:0000313" key="2">
    <source>
        <dbReference type="EMBL" id="KKO75328.1"/>
    </source>
</evidence>
<dbReference type="VEuPathDB" id="MicrosporidiaDB:AAJ76_2400027265"/>
<dbReference type="Proteomes" id="UP000034350">
    <property type="component" value="Unassembled WGS sequence"/>
</dbReference>
<comment type="caution">
    <text evidence="2">The sequence shown here is derived from an EMBL/GenBank/DDBJ whole genome shotgun (WGS) entry which is preliminary data.</text>
</comment>